<keyword evidence="3" id="KW-0862">Zinc</keyword>
<sequence>MKQVKDLRLPIAVSYLCSRLRKAHIIPAKSAYKSKEFSCSKSTVTASGSPMKLNISHPWPEWVGLMEILLKERYFEGIGDPFQTEVLGPKESNFIRTACLNFGRDQSQIMGNLSSKDIRVIVECGCPSTDRKVVNSGKRLRAYIGLDEGKTCSLCNLRGNCERAFVEAREGEHGRTVDVIRILLTYGLDPIFSTMENKSCLNIRAKASVRNLLKQIVEYSSKFPVSNLSKPKKAEDQSVLPNLLEEDYTENKMKPGDWHCFKCNFMNFSRNIKCLHCGSLNEEKVRQMQEELGHLPLKKGDWICDKCSILNFAKNTRCWKCHAKPPKRQLNPGEWECESCNYINFRRNAICLNCDHKRPKAQHASEFSVLSEYGKETHVAGENLDSPYYTFGGQGPYMKEWSFVDADGEAEVREQLNTEDDGASTFMDFPISGGKSDLSRDPQRIEEWKSKIAGMKKRGTERPERRDGLKPWGTPTEKTESPKCAYEEDDDMADWFGVSGKR</sequence>
<evidence type="ECO:0000256" key="2">
    <source>
        <dbReference type="ARBA" id="ARBA00022771"/>
    </source>
</evidence>
<keyword evidence="8" id="KW-1185">Reference proteome</keyword>
<dbReference type="Gene3D" id="4.10.1060.10">
    <property type="entry name" value="Zinc finger, RanBP2-type"/>
    <property type="match status" value="3"/>
</dbReference>
<protein>
    <recommendedName>
        <fullName evidence="6">RanBP2-type domain-containing protein</fullName>
    </recommendedName>
</protein>
<dbReference type="SUPFAM" id="SSF90209">
    <property type="entry name" value="Ran binding protein zinc finger-like"/>
    <property type="match status" value="2"/>
</dbReference>
<name>A0AAN7KID4_TRANT</name>
<dbReference type="PANTHER" id="PTHR23111">
    <property type="entry name" value="ZINC FINGER PROTEIN"/>
    <property type="match status" value="1"/>
</dbReference>
<feature type="domain" description="RanBP2-type" evidence="6">
    <location>
        <begin position="331"/>
        <end position="360"/>
    </location>
</feature>
<dbReference type="PROSITE" id="PS50199">
    <property type="entry name" value="ZF_RANBP2_2"/>
    <property type="match status" value="3"/>
</dbReference>
<feature type="region of interest" description="Disordered" evidence="5">
    <location>
        <begin position="422"/>
        <end position="488"/>
    </location>
</feature>
<feature type="compositionally biased region" description="Basic and acidic residues" evidence="5">
    <location>
        <begin position="437"/>
        <end position="450"/>
    </location>
</feature>
<evidence type="ECO:0000256" key="1">
    <source>
        <dbReference type="ARBA" id="ARBA00022723"/>
    </source>
</evidence>
<reference evidence="7 8" key="1">
    <citation type="journal article" date="2023" name="Hortic Res">
        <title>Pangenome of water caltrop reveals structural variations and asymmetric subgenome divergence after allopolyploidization.</title>
        <authorList>
            <person name="Zhang X."/>
            <person name="Chen Y."/>
            <person name="Wang L."/>
            <person name="Yuan Y."/>
            <person name="Fang M."/>
            <person name="Shi L."/>
            <person name="Lu R."/>
            <person name="Comes H.P."/>
            <person name="Ma Y."/>
            <person name="Chen Y."/>
            <person name="Huang G."/>
            <person name="Zhou Y."/>
            <person name="Zheng Z."/>
            <person name="Qiu Y."/>
        </authorList>
    </citation>
    <scope>NUCLEOTIDE SEQUENCE [LARGE SCALE GENOMIC DNA]</scope>
    <source>
        <strain evidence="7">F231</strain>
    </source>
</reference>
<evidence type="ECO:0000256" key="3">
    <source>
        <dbReference type="ARBA" id="ARBA00022833"/>
    </source>
</evidence>
<accession>A0AAN7KID4</accession>
<dbReference type="AlphaFoldDB" id="A0AAN7KID4"/>
<evidence type="ECO:0000256" key="5">
    <source>
        <dbReference type="SAM" id="MobiDB-lite"/>
    </source>
</evidence>
<dbReference type="Pfam" id="PF00641">
    <property type="entry name" value="Zn_ribbon_RanBP"/>
    <property type="match status" value="3"/>
</dbReference>
<evidence type="ECO:0000313" key="7">
    <source>
        <dbReference type="EMBL" id="KAK4765659.1"/>
    </source>
</evidence>
<feature type="domain" description="RanBP2-type" evidence="6">
    <location>
        <begin position="254"/>
        <end position="283"/>
    </location>
</feature>
<dbReference type="SMART" id="SM00547">
    <property type="entry name" value="ZnF_RBZ"/>
    <property type="match status" value="3"/>
</dbReference>
<dbReference type="EMBL" id="JAXQNO010000023">
    <property type="protein sequence ID" value="KAK4765659.1"/>
    <property type="molecule type" value="Genomic_DNA"/>
</dbReference>
<gene>
    <name evidence="7" type="ORF">SAY86_026749</name>
</gene>
<dbReference type="InterPro" id="IPR001876">
    <property type="entry name" value="Znf_RanBP2"/>
</dbReference>
<feature type="compositionally biased region" description="Basic and acidic residues" evidence="5">
    <location>
        <begin position="458"/>
        <end position="469"/>
    </location>
</feature>
<dbReference type="PANTHER" id="PTHR23111:SF23">
    <property type="entry name" value="RAN BP2_NZF ZINC FINGER-LIKE SUPERFAMILY PROTEIN"/>
    <property type="match status" value="1"/>
</dbReference>
<dbReference type="GO" id="GO:0005737">
    <property type="term" value="C:cytoplasm"/>
    <property type="evidence" value="ECO:0007669"/>
    <property type="project" value="TreeGrafter"/>
</dbReference>
<comment type="caution">
    <text evidence="7">The sequence shown here is derived from an EMBL/GenBank/DDBJ whole genome shotgun (WGS) entry which is preliminary data.</text>
</comment>
<keyword evidence="1" id="KW-0479">Metal-binding</keyword>
<dbReference type="PROSITE" id="PS01358">
    <property type="entry name" value="ZF_RANBP2_1"/>
    <property type="match status" value="2"/>
</dbReference>
<dbReference type="GO" id="GO:0008270">
    <property type="term" value="F:zinc ion binding"/>
    <property type="evidence" value="ECO:0007669"/>
    <property type="project" value="UniProtKB-KW"/>
</dbReference>
<dbReference type="GO" id="GO:0003729">
    <property type="term" value="F:mRNA binding"/>
    <property type="evidence" value="ECO:0007669"/>
    <property type="project" value="TreeGrafter"/>
</dbReference>
<dbReference type="Proteomes" id="UP001346149">
    <property type="component" value="Unassembled WGS sequence"/>
</dbReference>
<evidence type="ECO:0000313" key="8">
    <source>
        <dbReference type="Proteomes" id="UP001346149"/>
    </source>
</evidence>
<evidence type="ECO:0000259" key="6">
    <source>
        <dbReference type="PROSITE" id="PS50199"/>
    </source>
</evidence>
<feature type="domain" description="RanBP2-type" evidence="6">
    <location>
        <begin position="298"/>
        <end position="327"/>
    </location>
</feature>
<dbReference type="InterPro" id="IPR036443">
    <property type="entry name" value="Znf_RanBP2_sf"/>
</dbReference>
<proteinExistence type="predicted"/>
<keyword evidence="2 4" id="KW-0863">Zinc-finger</keyword>
<evidence type="ECO:0000256" key="4">
    <source>
        <dbReference type="PROSITE-ProRule" id="PRU00322"/>
    </source>
</evidence>
<organism evidence="7 8">
    <name type="scientific">Trapa natans</name>
    <name type="common">Water chestnut</name>
    <dbReference type="NCBI Taxonomy" id="22666"/>
    <lineage>
        <taxon>Eukaryota</taxon>
        <taxon>Viridiplantae</taxon>
        <taxon>Streptophyta</taxon>
        <taxon>Embryophyta</taxon>
        <taxon>Tracheophyta</taxon>
        <taxon>Spermatophyta</taxon>
        <taxon>Magnoliopsida</taxon>
        <taxon>eudicotyledons</taxon>
        <taxon>Gunneridae</taxon>
        <taxon>Pentapetalae</taxon>
        <taxon>rosids</taxon>
        <taxon>malvids</taxon>
        <taxon>Myrtales</taxon>
        <taxon>Lythraceae</taxon>
        <taxon>Trapa</taxon>
    </lineage>
</organism>